<dbReference type="PIRSF" id="PIRSF006170">
    <property type="entry name" value="YfgM"/>
    <property type="match status" value="1"/>
</dbReference>
<comment type="subcellular location">
    <subcellularLocation>
        <location evidence="1">Cell membrane</location>
        <topology evidence="1">Single-pass type II membrane protein</topology>
    </subcellularLocation>
</comment>
<evidence type="ECO:0000313" key="15">
    <source>
        <dbReference type="Proteomes" id="UP000056090"/>
    </source>
</evidence>
<dbReference type="EMBL" id="DNAN01000523">
    <property type="protein sequence ID" value="HAW77016.1"/>
    <property type="molecule type" value="Genomic_DNA"/>
</dbReference>
<keyword evidence="2" id="KW-1003">Cell membrane</keyword>
<protein>
    <recommendedName>
        <fullName evidence="8">Ancillary SecYEG translocon subunit</fullName>
    </recommendedName>
</protein>
<comment type="similarity">
    <text evidence="7">Belongs to the YfgM family.</text>
</comment>
<evidence type="ECO:0000256" key="10">
    <source>
        <dbReference type="SAM" id="Phobius"/>
    </source>
</evidence>
<feature type="repeat" description="TPR" evidence="9">
    <location>
        <begin position="157"/>
        <end position="190"/>
    </location>
</feature>
<proteinExistence type="inferred from homology"/>
<keyword evidence="4 10" id="KW-1133">Transmembrane helix</keyword>
<dbReference type="EMBL" id="DONK01000143">
    <property type="protein sequence ID" value="HBU51573.1"/>
    <property type="molecule type" value="Genomic_DNA"/>
</dbReference>
<sequence length="206" mass="22160">MEQFATEEQQVEAIKRFWKDHGIAILVGAGLGLGGLWGWRAFTDAQIESRESASVAYQAAVETFGTEGSDAKIETFIKENEDSGYASIASLLAAKQAVDAGDLDAAASHLNRVVTFAENDEIKALAGLRLTRVQIEMNQLDAALSTLGNVTNEAFSAEVSELKGDVYQQQSKFDDARLAYSSALEKNANNPLLQMKLDNLAVAAGQ</sequence>
<keyword evidence="15" id="KW-1185">Reference proteome</keyword>
<dbReference type="EMBL" id="CP008849">
    <property type="protein sequence ID" value="AIF99515.1"/>
    <property type="molecule type" value="Genomic_DNA"/>
</dbReference>
<dbReference type="Proteomes" id="UP000056090">
    <property type="component" value="Chromosome"/>
</dbReference>
<dbReference type="InterPro" id="IPR019734">
    <property type="entry name" value="TPR_rpt"/>
</dbReference>
<name>A0A075P3F0_9ALTE</name>
<dbReference type="eggNOG" id="COG2976">
    <property type="taxonomic scope" value="Bacteria"/>
</dbReference>
<evidence type="ECO:0000313" key="17">
    <source>
        <dbReference type="Proteomes" id="UP000264779"/>
    </source>
</evidence>
<organism evidence="12 15">
    <name type="scientific">Alteromonas australica</name>
    <dbReference type="NCBI Taxonomy" id="589873"/>
    <lineage>
        <taxon>Bacteria</taxon>
        <taxon>Pseudomonadati</taxon>
        <taxon>Pseudomonadota</taxon>
        <taxon>Gammaproteobacteria</taxon>
        <taxon>Alteromonadales</taxon>
        <taxon>Alteromonadaceae</taxon>
        <taxon>Alteromonas/Salinimonas group</taxon>
        <taxon>Alteromonas</taxon>
    </lineage>
</organism>
<evidence type="ECO:0000256" key="1">
    <source>
        <dbReference type="ARBA" id="ARBA00004401"/>
    </source>
</evidence>
<keyword evidence="3 10" id="KW-0812">Transmembrane</keyword>
<keyword evidence="5 10" id="KW-0472">Membrane</keyword>
<dbReference type="InterPro" id="IPR018704">
    <property type="entry name" value="SecYEG/CpoB_TPR"/>
</dbReference>
<evidence type="ECO:0000256" key="8">
    <source>
        <dbReference type="ARBA" id="ARBA00024235"/>
    </source>
</evidence>
<evidence type="ECO:0000313" key="12">
    <source>
        <dbReference type="EMBL" id="AIF99515.1"/>
    </source>
</evidence>
<dbReference type="RefSeq" id="WP_044057604.1">
    <property type="nucleotide sequence ID" value="NZ_CALBIY010000102.1"/>
</dbReference>
<evidence type="ECO:0000256" key="3">
    <source>
        <dbReference type="ARBA" id="ARBA00022692"/>
    </source>
</evidence>
<dbReference type="Proteomes" id="UP000264779">
    <property type="component" value="Unassembled WGS sequence"/>
</dbReference>
<keyword evidence="6" id="KW-0143">Chaperone</keyword>
<dbReference type="PANTHER" id="PTHR38035:SF1">
    <property type="entry name" value="ANCILLARY SECYEG TRANSLOCON SUBUNIT"/>
    <property type="match status" value="1"/>
</dbReference>
<accession>A0A075P3F0</accession>
<reference evidence="16 17" key="2">
    <citation type="journal article" date="2018" name="Nat. Biotechnol.">
        <title>A standardized bacterial taxonomy based on genome phylogeny substantially revises the tree of life.</title>
        <authorList>
            <person name="Parks D.H."/>
            <person name="Chuvochina M."/>
            <person name="Waite D.W."/>
            <person name="Rinke C."/>
            <person name="Skarshewski A."/>
            <person name="Chaumeil P.A."/>
            <person name="Hugenholtz P."/>
        </authorList>
    </citation>
    <scope>NUCLEOTIDE SEQUENCE [LARGE SCALE GENOMIC DNA]</scope>
    <source>
        <strain evidence="14">UBA11621</strain>
        <strain evidence="13">UBA11978</strain>
    </source>
</reference>
<evidence type="ECO:0000256" key="5">
    <source>
        <dbReference type="ARBA" id="ARBA00023136"/>
    </source>
</evidence>
<feature type="domain" description="Ancillary SecYEG translocon subunit/Cell division coordinator CpoB TPR" evidence="11">
    <location>
        <begin position="15"/>
        <end position="201"/>
    </location>
</feature>
<feature type="transmembrane region" description="Helical" evidence="10">
    <location>
        <begin position="21"/>
        <end position="39"/>
    </location>
</feature>
<dbReference type="InterPro" id="IPR026039">
    <property type="entry name" value="YfgM"/>
</dbReference>
<gene>
    <name evidence="13" type="ORF">DCW74_14930</name>
    <name evidence="14" type="ORF">DEB45_09965</name>
    <name evidence="12" type="ORF">EP13_12940</name>
</gene>
<evidence type="ECO:0000313" key="14">
    <source>
        <dbReference type="EMBL" id="HBU51573.1"/>
    </source>
</evidence>
<dbReference type="Proteomes" id="UP000263517">
    <property type="component" value="Unassembled WGS sequence"/>
</dbReference>
<evidence type="ECO:0000256" key="7">
    <source>
        <dbReference type="ARBA" id="ARBA00024197"/>
    </source>
</evidence>
<keyword evidence="9" id="KW-0802">TPR repeat</keyword>
<evidence type="ECO:0000313" key="13">
    <source>
        <dbReference type="EMBL" id="HAW77016.1"/>
    </source>
</evidence>
<dbReference type="Pfam" id="PF09976">
    <property type="entry name" value="TPR_21"/>
    <property type="match status" value="1"/>
</dbReference>
<dbReference type="AlphaFoldDB" id="A0A075P3F0"/>
<dbReference type="GO" id="GO:0005886">
    <property type="term" value="C:plasma membrane"/>
    <property type="evidence" value="ECO:0007669"/>
    <property type="project" value="UniProtKB-SubCell"/>
</dbReference>
<evidence type="ECO:0000256" key="9">
    <source>
        <dbReference type="PROSITE-ProRule" id="PRU00339"/>
    </source>
</evidence>
<evidence type="ECO:0000256" key="6">
    <source>
        <dbReference type="ARBA" id="ARBA00023186"/>
    </source>
</evidence>
<evidence type="ECO:0000256" key="4">
    <source>
        <dbReference type="ARBA" id="ARBA00022989"/>
    </source>
</evidence>
<dbReference type="KEGG" id="aal:EP13_12940"/>
<dbReference type="PANTHER" id="PTHR38035">
    <property type="entry name" value="UPF0070 PROTEIN YFGM"/>
    <property type="match status" value="1"/>
</dbReference>
<dbReference type="GO" id="GO:0044877">
    <property type="term" value="F:protein-containing complex binding"/>
    <property type="evidence" value="ECO:0007669"/>
    <property type="project" value="InterPro"/>
</dbReference>
<dbReference type="PROSITE" id="PS50005">
    <property type="entry name" value="TPR"/>
    <property type="match status" value="1"/>
</dbReference>
<dbReference type="GeneID" id="78255808"/>
<evidence type="ECO:0000256" key="2">
    <source>
        <dbReference type="ARBA" id="ARBA00022475"/>
    </source>
</evidence>
<dbReference type="SUPFAM" id="SSF48452">
    <property type="entry name" value="TPR-like"/>
    <property type="match status" value="1"/>
</dbReference>
<evidence type="ECO:0000313" key="16">
    <source>
        <dbReference type="Proteomes" id="UP000263517"/>
    </source>
</evidence>
<dbReference type="Gene3D" id="1.25.40.10">
    <property type="entry name" value="Tetratricopeptide repeat domain"/>
    <property type="match status" value="1"/>
</dbReference>
<dbReference type="InterPro" id="IPR011990">
    <property type="entry name" value="TPR-like_helical_dom_sf"/>
</dbReference>
<dbReference type="STRING" id="589873.EP12_13565"/>
<evidence type="ECO:0000259" key="11">
    <source>
        <dbReference type="Pfam" id="PF09976"/>
    </source>
</evidence>
<reference evidence="12 15" key="1">
    <citation type="submission" date="2014-06" db="EMBL/GenBank/DDBJ databases">
        <title>Genomes of Alteromonas australica, a world apart.</title>
        <authorList>
            <person name="Gonzaga A."/>
            <person name="Lopez-Perez M."/>
            <person name="Rodriguez-Valera F."/>
        </authorList>
    </citation>
    <scope>NUCLEOTIDE SEQUENCE [LARGE SCALE GENOMIC DNA]</scope>
    <source>
        <strain evidence="12 15">H 17</strain>
    </source>
</reference>